<evidence type="ECO:0000256" key="5">
    <source>
        <dbReference type="ARBA" id="ARBA00022692"/>
    </source>
</evidence>
<dbReference type="Proteomes" id="UP000770717">
    <property type="component" value="Unassembled WGS sequence"/>
</dbReference>
<comment type="similarity">
    <text evidence="2 11">Belongs to the G-protein coupled receptor T2R family.</text>
</comment>
<feature type="transmembrane region" description="Helical" evidence="13">
    <location>
        <begin position="198"/>
        <end position="219"/>
    </location>
</feature>
<comment type="subcellular location">
    <subcellularLocation>
        <location evidence="1 12">Membrane</location>
        <topology evidence="1 12">Multi-pass membrane protein</topology>
    </subcellularLocation>
</comment>
<feature type="transmembrane region" description="Helical" evidence="13">
    <location>
        <begin position="239"/>
        <end position="256"/>
    </location>
</feature>
<evidence type="ECO:0000256" key="2">
    <source>
        <dbReference type="ARBA" id="ARBA00007376"/>
    </source>
</evidence>
<dbReference type="OrthoDB" id="8876749at2759"/>
<evidence type="ECO:0000256" key="9">
    <source>
        <dbReference type="ARBA" id="ARBA00023170"/>
    </source>
</evidence>
<feature type="transmembrane region" description="Helical" evidence="13">
    <location>
        <begin position="20"/>
        <end position="41"/>
    </location>
</feature>
<comment type="caution">
    <text evidence="14">The sequence shown here is derived from an EMBL/GenBank/DDBJ whole genome shotgun (WGS) entry which is preliminary data.</text>
</comment>
<evidence type="ECO:0000256" key="12">
    <source>
        <dbReference type="RuleBase" id="RU004424"/>
    </source>
</evidence>
<keyword evidence="4 12" id="KW-0716">Sensory transduction</keyword>
<reference evidence="14" key="1">
    <citation type="thesis" date="2020" institute="ProQuest LLC" country="789 East Eisenhower Parkway, Ann Arbor, MI, USA">
        <title>Comparative Genomics and Chromosome Evolution.</title>
        <authorList>
            <person name="Mudd A.B."/>
        </authorList>
    </citation>
    <scope>NUCLEOTIDE SEQUENCE</scope>
    <source>
        <strain evidence="14">HN-11 Male</strain>
        <tissue evidence="14">Kidney and liver</tissue>
    </source>
</reference>
<keyword evidence="9 12" id="KW-0675">Receptor</keyword>
<proteinExistence type="inferred from homology"/>
<dbReference type="Pfam" id="PF05296">
    <property type="entry name" value="TAS2R"/>
    <property type="match status" value="1"/>
</dbReference>
<feature type="transmembrane region" description="Helical" evidence="13">
    <location>
        <begin position="106"/>
        <end position="128"/>
    </location>
</feature>
<dbReference type="PANTHER" id="PTHR11394">
    <property type="entry name" value="TASTE RECEPTOR TYPE 2"/>
    <property type="match status" value="1"/>
</dbReference>
<keyword evidence="10 12" id="KW-0807">Transducer</keyword>
<dbReference type="PANTHER" id="PTHR11394:SF47">
    <property type="entry name" value="TASTE RECEPTOR TYPE 2 MEMBER 40"/>
    <property type="match status" value="1"/>
</dbReference>
<dbReference type="InterPro" id="IPR007960">
    <property type="entry name" value="TAS2R"/>
</dbReference>
<gene>
    <name evidence="14" type="ORF">GDO78_017594</name>
</gene>
<dbReference type="SUPFAM" id="SSF81321">
    <property type="entry name" value="Family A G protein-coupled receptor-like"/>
    <property type="match status" value="1"/>
</dbReference>
<evidence type="ECO:0000256" key="10">
    <source>
        <dbReference type="ARBA" id="ARBA00023224"/>
    </source>
</evidence>
<keyword evidence="8 12" id="KW-0472">Membrane</keyword>
<evidence type="ECO:0000256" key="7">
    <source>
        <dbReference type="ARBA" id="ARBA00023040"/>
    </source>
</evidence>
<keyword evidence="3 12" id="KW-0919">Taste</keyword>
<keyword evidence="15" id="KW-1185">Reference proteome</keyword>
<dbReference type="EMBL" id="WNTK01002590">
    <property type="protein sequence ID" value="KAG9465881.1"/>
    <property type="molecule type" value="Genomic_DNA"/>
</dbReference>
<evidence type="ECO:0000256" key="13">
    <source>
        <dbReference type="SAM" id="Phobius"/>
    </source>
</evidence>
<dbReference type="GO" id="GO:0004930">
    <property type="term" value="F:G protein-coupled receptor activity"/>
    <property type="evidence" value="ECO:0007669"/>
    <property type="project" value="UniProtKB-KW"/>
</dbReference>
<evidence type="ECO:0000256" key="4">
    <source>
        <dbReference type="ARBA" id="ARBA00022606"/>
    </source>
</evidence>
<feature type="transmembrane region" description="Helical" evidence="13">
    <location>
        <begin position="148"/>
        <end position="178"/>
    </location>
</feature>
<dbReference type="GO" id="GO:0016020">
    <property type="term" value="C:membrane"/>
    <property type="evidence" value="ECO:0007669"/>
    <property type="project" value="UniProtKB-SubCell"/>
</dbReference>
<evidence type="ECO:0000256" key="11">
    <source>
        <dbReference type="RuleBase" id="RU004423"/>
    </source>
</evidence>
<evidence type="ECO:0000256" key="6">
    <source>
        <dbReference type="ARBA" id="ARBA00022989"/>
    </source>
</evidence>
<keyword evidence="5 12" id="KW-0812">Transmembrane</keyword>
<evidence type="ECO:0000256" key="1">
    <source>
        <dbReference type="ARBA" id="ARBA00004141"/>
    </source>
</evidence>
<keyword evidence="6 13" id="KW-1133">Transmembrane helix</keyword>
<accession>A0A8J6ECP9</accession>
<evidence type="ECO:0000256" key="3">
    <source>
        <dbReference type="ARBA" id="ARBA00022480"/>
    </source>
</evidence>
<dbReference type="AlphaFoldDB" id="A0A8J6ECP9"/>
<evidence type="ECO:0000313" key="15">
    <source>
        <dbReference type="Proteomes" id="UP000770717"/>
    </source>
</evidence>
<evidence type="ECO:0000256" key="8">
    <source>
        <dbReference type="ARBA" id="ARBA00023136"/>
    </source>
</evidence>
<evidence type="ECO:0000313" key="14">
    <source>
        <dbReference type="EMBL" id="KAG9465881.1"/>
    </source>
</evidence>
<feature type="transmembrane region" description="Helical" evidence="13">
    <location>
        <begin position="61"/>
        <end position="85"/>
    </location>
</feature>
<protein>
    <recommendedName>
        <fullName evidence="12">Taste receptor type 2</fullName>
    </recommendedName>
</protein>
<dbReference type="Gene3D" id="1.20.1070.10">
    <property type="entry name" value="Rhodopsin 7-helix transmembrane proteins"/>
    <property type="match status" value="1"/>
</dbReference>
<dbReference type="GO" id="GO:0033038">
    <property type="term" value="F:bitter taste receptor activity"/>
    <property type="evidence" value="ECO:0007669"/>
    <property type="project" value="InterPro"/>
</dbReference>
<organism evidence="14 15">
    <name type="scientific">Eleutherodactylus coqui</name>
    <name type="common">Puerto Rican coqui</name>
    <dbReference type="NCBI Taxonomy" id="57060"/>
    <lineage>
        <taxon>Eukaryota</taxon>
        <taxon>Metazoa</taxon>
        <taxon>Chordata</taxon>
        <taxon>Craniata</taxon>
        <taxon>Vertebrata</taxon>
        <taxon>Euteleostomi</taxon>
        <taxon>Amphibia</taxon>
        <taxon>Batrachia</taxon>
        <taxon>Anura</taxon>
        <taxon>Neobatrachia</taxon>
        <taxon>Hyloidea</taxon>
        <taxon>Eleutherodactylidae</taxon>
        <taxon>Eleutherodactylinae</taxon>
        <taxon>Eleutherodactylus</taxon>
        <taxon>Eleutherodactylus</taxon>
    </lineage>
</organism>
<keyword evidence="7 12" id="KW-0297">G-protein coupled receptor</keyword>
<name>A0A8J6ECP9_ELECQ</name>
<sequence>MFIVIIHLKSWKNSPPLQAIDIIVTSLAILRTILIALYIFLIGDILCHESMIQMDMFPEHIILLTLSVEFCNMWWSSVLCVFYCVKITHSSNRLLTRLKMNISKMIPWLLLVSVVPSFFSSLPYKWLMFSIHFFNVTNGQTRVIETNWFNYFIIRFVASIIPFIIFCFSVGLLIASLLRHTRHMSSSGSGFTEAQRDIHISVIRSMIVFLLCYVLYFLASNLFPVGIIYKRPLLTPLCAIFYVAVPSLHSFSIIVGNSELKNAILIILHCSWMRAKSLSR</sequence>